<evidence type="ECO:0000256" key="2">
    <source>
        <dbReference type="SAM" id="Phobius"/>
    </source>
</evidence>
<dbReference type="Proteomes" id="UP001459277">
    <property type="component" value="Unassembled WGS sequence"/>
</dbReference>
<feature type="transmembrane region" description="Helical" evidence="2">
    <location>
        <begin position="51"/>
        <end position="73"/>
    </location>
</feature>
<name>A0AAW2CCE1_9ROSI</name>
<evidence type="ECO:0000313" key="3">
    <source>
        <dbReference type="EMBL" id="KAK9994675.1"/>
    </source>
</evidence>
<protein>
    <recommendedName>
        <fullName evidence="5">Transmembrane protein</fullName>
    </recommendedName>
</protein>
<reference evidence="3 4" key="1">
    <citation type="submission" date="2024-01" db="EMBL/GenBank/DDBJ databases">
        <title>A telomere-to-telomere, gap-free genome of sweet tea (Lithocarpus litseifolius).</title>
        <authorList>
            <person name="Zhou J."/>
        </authorList>
    </citation>
    <scope>NUCLEOTIDE SEQUENCE [LARGE SCALE GENOMIC DNA]</scope>
    <source>
        <strain evidence="3">Zhou-2022a</strain>
        <tissue evidence="3">Leaf</tissue>
    </source>
</reference>
<sequence length="85" mass="9135">MEASVLGGQHRSEKTMGNTASPPCVCCETQIGGSGCGFLPRHSPPPATTKGLVVMDLVVVVLEVIWVWCWWIWVNVANCGGGHWV</sequence>
<keyword evidence="2" id="KW-0472">Membrane</keyword>
<organism evidence="3 4">
    <name type="scientific">Lithocarpus litseifolius</name>
    <dbReference type="NCBI Taxonomy" id="425828"/>
    <lineage>
        <taxon>Eukaryota</taxon>
        <taxon>Viridiplantae</taxon>
        <taxon>Streptophyta</taxon>
        <taxon>Embryophyta</taxon>
        <taxon>Tracheophyta</taxon>
        <taxon>Spermatophyta</taxon>
        <taxon>Magnoliopsida</taxon>
        <taxon>eudicotyledons</taxon>
        <taxon>Gunneridae</taxon>
        <taxon>Pentapetalae</taxon>
        <taxon>rosids</taxon>
        <taxon>fabids</taxon>
        <taxon>Fagales</taxon>
        <taxon>Fagaceae</taxon>
        <taxon>Lithocarpus</taxon>
    </lineage>
</organism>
<evidence type="ECO:0008006" key="5">
    <source>
        <dbReference type="Google" id="ProtNLM"/>
    </source>
</evidence>
<keyword evidence="4" id="KW-1185">Reference proteome</keyword>
<evidence type="ECO:0000313" key="4">
    <source>
        <dbReference type="Proteomes" id="UP001459277"/>
    </source>
</evidence>
<dbReference type="AlphaFoldDB" id="A0AAW2CCE1"/>
<proteinExistence type="predicted"/>
<dbReference type="EMBL" id="JAZDWU010000008">
    <property type="protein sequence ID" value="KAK9994675.1"/>
    <property type="molecule type" value="Genomic_DNA"/>
</dbReference>
<keyword evidence="2" id="KW-0812">Transmembrane</keyword>
<keyword evidence="2" id="KW-1133">Transmembrane helix</keyword>
<gene>
    <name evidence="3" type="ORF">SO802_024378</name>
</gene>
<evidence type="ECO:0000256" key="1">
    <source>
        <dbReference type="SAM" id="MobiDB-lite"/>
    </source>
</evidence>
<accession>A0AAW2CCE1</accession>
<comment type="caution">
    <text evidence="3">The sequence shown here is derived from an EMBL/GenBank/DDBJ whole genome shotgun (WGS) entry which is preliminary data.</text>
</comment>
<feature type="region of interest" description="Disordered" evidence="1">
    <location>
        <begin position="1"/>
        <end position="20"/>
    </location>
</feature>